<evidence type="ECO:0000313" key="5">
    <source>
        <dbReference type="Proteomes" id="UP000478052"/>
    </source>
</evidence>
<evidence type="ECO:0000259" key="3">
    <source>
        <dbReference type="Pfam" id="PF14291"/>
    </source>
</evidence>
<dbReference type="PANTHER" id="PTHR45749">
    <property type="match status" value="1"/>
</dbReference>
<dbReference type="Pfam" id="PF05699">
    <property type="entry name" value="Dimer_Tnp_hAT"/>
    <property type="match status" value="1"/>
</dbReference>
<dbReference type="AlphaFoldDB" id="A0A6G0WHI9"/>
<dbReference type="OrthoDB" id="6609876at2759"/>
<reference evidence="4 5" key="1">
    <citation type="submission" date="2019-08" db="EMBL/GenBank/DDBJ databases">
        <title>Whole genome of Aphis craccivora.</title>
        <authorList>
            <person name="Voronova N.V."/>
            <person name="Shulinski R.S."/>
            <person name="Bandarenka Y.V."/>
            <person name="Zhorov D.G."/>
            <person name="Warner D."/>
        </authorList>
    </citation>
    <scope>NUCLEOTIDE SEQUENCE [LARGE SCALE GENOMIC DNA]</scope>
    <source>
        <strain evidence="4">180601</strain>
        <tissue evidence="4">Whole Body</tissue>
    </source>
</reference>
<dbReference type="PANTHER" id="PTHR45749:SF28">
    <property type="entry name" value="ZINC FINGER MYM-TYPE PROTEIN 1-LIKE-RELATED"/>
    <property type="match status" value="1"/>
</dbReference>
<evidence type="ECO:0000313" key="4">
    <source>
        <dbReference type="EMBL" id="KAF0726664.1"/>
    </source>
</evidence>
<dbReference type="EMBL" id="VUJU01008722">
    <property type="protein sequence ID" value="KAF0726664.1"/>
    <property type="molecule type" value="Genomic_DNA"/>
</dbReference>
<dbReference type="InterPro" id="IPR025398">
    <property type="entry name" value="DUF4371"/>
</dbReference>
<accession>A0A6G0WHI9</accession>
<comment type="caution">
    <text evidence="4">The sequence shown here is derived from an EMBL/GenBank/DDBJ whole genome shotgun (WGS) entry which is preliminary data.</text>
</comment>
<feature type="domain" description="HAT C-terminal dimerisation" evidence="2">
    <location>
        <begin position="577"/>
        <end position="649"/>
    </location>
</feature>
<dbReference type="InterPro" id="IPR012337">
    <property type="entry name" value="RNaseH-like_sf"/>
</dbReference>
<sequence>MPNLNIIQIKKTKSREFKRSFNKDVYSKHDWLCGCSKMNRLFRFPCLLFCRTLGDKNWSQNGINDLAHLNDKISTHIKSSSHINAHLNLKLLGKQYIRQQLSNAFRLSIQKHNETVTNNRYILSKIIDCIKFCGAFELALRGHNEKSDSENPGIFRRLINFSSELDNTLKLHLEQSTVFNGLSKIIQNEMLECMLFVIRQNIKNEIKHADFFSVISDETTDVSAQFQMSIIFRYILSNGTPVERFWGFFNPSGYNAKSLSECIKYNSKEVIENNDKLISQSYDGAAVMSGRVSGVQKLIKDEYKNAHFVHCYAHQLNLILSQAIMHNRDVRIFFSNLTDVTNFFSNSPQRVAVLDKVVNHRIPRSTNTRWNFKSRIVNTVHENRELLIECMEEIENTFNQNIAINQACAIRRMLNDEKFIFCLNVFHCLMPHVDILYNQLQKRKIDSIEVKNAISRFEENIQKERRNFDNFQNEMPGEVTQCRQKRKRGDDTLLSRICVAKEVCDILIVCVKDRFEYKAHLNSSLLFMSTEFPLYEKSFPQTYVDETIEAYPFLNKSKLQTELELIYKRTDFRSVISAVNLLQFIIDNNLEQIFSETFKLIRIIATIPMTSAEAERSFSTLKRIKTFLRNSMAEERLTALAMLSIEKKMVNQIPNFNEEVIKVFMKKKDGRIDLEFKNITTA</sequence>
<dbReference type="GO" id="GO:0046983">
    <property type="term" value="F:protein dimerization activity"/>
    <property type="evidence" value="ECO:0007669"/>
    <property type="project" value="InterPro"/>
</dbReference>
<organism evidence="4 5">
    <name type="scientific">Aphis craccivora</name>
    <name type="common">Cowpea aphid</name>
    <dbReference type="NCBI Taxonomy" id="307492"/>
    <lineage>
        <taxon>Eukaryota</taxon>
        <taxon>Metazoa</taxon>
        <taxon>Ecdysozoa</taxon>
        <taxon>Arthropoda</taxon>
        <taxon>Hexapoda</taxon>
        <taxon>Insecta</taxon>
        <taxon>Pterygota</taxon>
        <taxon>Neoptera</taxon>
        <taxon>Paraneoptera</taxon>
        <taxon>Hemiptera</taxon>
        <taxon>Sternorrhyncha</taxon>
        <taxon>Aphidomorpha</taxon>
        <taxon>Aphidoidea</taxon>
        <taxon>Aphididae</taxon>
        <taxon>Aphidini</taxon>
        <taxon>Aphis</taxon>
        <taxon>Aphis</taxon>
    </lineage>
</organism>
<proteinExistence type="predicted"/>
<gene>
    <name evidence="4" type="ORF">FWK35_00035386</name>
</gene>
<evidence type="ECO:0000256" key="1">
    <source>
        <dbReference type="SAM" id="Coils"/>
    </source>
</evidence>
<feature type="domain" description="DUF4371" evidence="3">
    <location>
        <begin position="85"/>
        <end position="294"/>
    </location>
</feature>
<dbReference type="Proteomes" id="UP000478052">
    <property type="component" value="Unassembled WGS sequence"/>
</dbReference>
<dbReference type="InterPro" id="IPR008906">
    <property type="entry name" value="HATC_C_dom"/>
</dbReference>
<feature type="coiled-coil region" evidence="1">
    <location>
        <begin position="447"/>
        <end position="474"/>
    </location>
</feature>
<keyword evidence="1" id="KW-0175">Coiled coil</keyword>
<dbReference type="SUPFAM" id="SSF53098">
    <property type="entry name" value="Ribonuclease H-like"/>
    <property type="match status" value="1"/>
</dbReference>
<name>A0A6G0WHI9_APHCR</name>
<protein>
    <submittedName>
        <fullName evidence="4">Zinc finger MYM-type protein 1-like</fullName>
    </submittedName>
</protein>
<dbReference type="Pfam" id="PF14291">
    <property type="entry name" value="DUF4371"/>
    <property type="match status" value="1"/>
</dbReference>
<keyword evidence="5" id="KW-1185">Reference proteome</keyword>
<evidence type="ECO:0000259" key="2">
    <source>
        <dbReference type="Pfam" id="PF05699"/>
    </source>
</evidence>